<dbReference type="EMBL" id="WTFN01000090">
    <property type="protein sequence ID" value="MWK59304.1"/>
    <property type="molecule type" value="Genomic_DNA"/>
</dbReference>
<dbReference type="InterPro" id="IPR050706">
    <property type="entry name" value="Cyclic-di-GMP_PDE-like"/>
</dbReference>
<reference evidence="4 5" key="1">
    <citation type="submission" date="2019-12" db="EMBL/GenBank/DDBJ databases">
        <title>Draft genome sequence of Pseudomonas otitidis recovered from a chicken carcass.</title>
        <authorList>
            <person name="Vieira T.R."/>
            <person name="Oliviera E.F.C."/>
            <person name="Silva N.M.V."/>
            <person name="Sambrano G.E."/>
            <person name="Cibulski S.P."/>
            <person name="Cardoso M.R.I."/>
        </authorList>
    </citation>
    <scope>NUCLEOTIDE SEQUENCE [LARGE SCALE GENOMIC DNA]</scope>
    <source>
        <strain evidence="4 5">25_K</strain>
    </source>
</reference>
<evidence type="ECO:0000259" key="3">
    <source>
        <dbReference type="PROSITE" id="PS50887"/>
    </source>
</evidence>
<protein>
    <submittedName>
        <fullName evidence="4">EAL domain-containing protein</fullName>
    </submittedName>
</protein>
<dbReference type="Proteomes" id="UP000461288">
    <property type="component" value="Unassembled WGS sequence"/>
</dbReference>
<keyword evidence="1" id="KW-0472">Membrane</keyword>
<dbReference type="Pfam" id="PF00990">
    <property type="entry name" value="GGDEF"/>
    <property type="match status" value="1"/>
</dbReference>
<dbReference type="PROSITE" id="PS50887">
    <property type="entry name" value="GGDEF"/>
    <property type="match status" value="1"/>
</dbReference>
<keyword evidence="1" id="KW-0812">Transmembrane</keyword>
<dbReference type="NCBIfam" id="TIGR00254">
    <property type="entry name" value="GGDEF"/>
    <property type="match status" value="1"/>
</dbReference>
<feature type="transmembrane region" description="Helical" evidence="1">
    <location>
        <begin position="67"/>
        <end position="85"/>
    </location>
</feature>
<dbReference type="SUPFAM" id="SSF55073">
    <property type="entry name" value="Nucleotide cyclase"/>
    <property type="match status" value="1"/>
</dbReference>
<proteinExistence type="predicted"/>
<evidence type="ECO:0000256" key="1">
    <source>
        <dbReference type="SAM" id="Phobius"/>
    </source>
</evidence>
<accession>A0A7X3HCB4</accession>
<comment type="caution">
    <text evidence="4">The sequence shown here is derived from an EMBL/GenBank/DDBJ whole genome shotgun (WGS) entry which is preliminary data.</text>
</comment>
<name>A0A7X3HCB4_9GAMM</name>
<dbReference type="InterPro" id="IPR035919">
    <property type="entry name" value="EAL_sf"/>
</dbReference>
<dbReference type="Pfam" id="PF00563">
    <property type="entry name" value="EAL"/>
    <property type="match status" value="1"/>
</dbReference>
<evidence type="ECO:0000313" key="5">
    <source>
        <dbReference type="Proteomes" id="UP000461288"/>
    </source>
</evidence>
<feature type="domain" description="GGDEF" evidence="3">
    <location>
        <begin position="172"/>
        <end position="305"/>
    </location>
</feature>
<dbReference type="InterPro" id="IPR029787">
    <property type="entry name" value="Nucleotide_cyclase"/>
</dbReference>
<dbReference type="AlphaFoldDB" id="A0A7X3HCB4"/>
<evidence type="ECO:0000259" key="2">
    <source>
        <dbReference type="PROSITE" id="PS50883"/>
    </source>
</evidence>
<sequence length="582" mass="65131">MRPTARPVGSCSPPPADSAGTHRYQARLYFPYPWRKPWPGAPECFPRMPNSQNRPSRPRPGRMTRDIILILLFALVSLALLTHFEVGDMLRRAAWRHEHWELDEILLMLSLVGWCGFIFGVRRLMEMRWEAQARRSAELKVTRLAERDMLTGLPNRRGLRSHLEPYLGVSDSPFYFVLVDLDGFRLVNDLHSHEAGDHLLQVLARRLATALPEGDLIGRSGADEFTLVLHSQKSHTAANALLGALLELIRQPVLHKDARIEISATLGVARYPDDGRRLDELMARAAFCVQSGKREGRNTVVFYEPGNDTELEQQTRLVKLLDDGMKAGYLRVDYQPIVALESGEILGFEALARLDHPEAGRLGPAQFIPAAERLGYITRITRELLQRACQEARQWPNGVFLSFNLSAIDLADESLPFHVSRILNKVGFPPRRLELEVTETAVIDHVERANANIQAPQAMGIRVSLDDFGTGYSSLAHISRYNFDKLKIDRQFVAALDNGSKDESILRAMLGLSQELGIPTVAEGIETQRQLEWLQSVGCRQGQGYYFSPPVSTAQATAMVARGPCLLGPVPRPSAHPHSTES</sequence>
<evidence type="ECO:0000313" key="4">
    <source>
        <dbReference type="EMBL" id="MWK59304.1"/>
    </source>
</evidence>
<dbReference type="SUPFAM" id="SSF141868">
    <property type="entry name" value="EAL domain-like"/>
    <property type="match status" value="1"/>
</dbReference>
<organism evidence="4 5">
    <name type="scientific">Metapseudomonas otitidis</name>
    <dbReference type="NCBI Taxonomy" id="319939"/>
    <lineage>
        <taxon>Bacteria</taxon>
        <taxon>Pseudomonadati</taxon>
        <taxon>Pseudomonadota</taxon>
        <taxon>Gammaproteobacteria</taxon>
        <taxon>Pseudomonadales</taxon>
        <taxon>Pseudomonadaceae</taxon>
        <taxon>Metapseudomonas</taxon>
    </lineage>
</organism>
<dbReference type="Gene3D" id="3.30.70.270">
    <property type="match status" value="1"/>
</dbReference>
<dbReference type="CDD" id="cd01949">
    <property type="entry name" value="GGDEF"/>
    <property type="match status" value="1"/>
</dbReference>
<feature type="domain" description="EAL" evidence="2">
    <location>
        <begin position="314"/>
        <end position="564"/>
    </location>
</feature>
<dbReference type="CDD" id="cd01948">
    <property type="entry name" value="EAL"/>
    <property type="match status" value="1"/>
</dbReference>
<dbReference type="PANTHER" id="PTHR33121:SF70">
    <property type="entry name" value="SIGNALING PROTEIN YKOW"/>
    <property type="match status" value="1"/>
</dbReference>
<dbReference type="InterPro" id="IPR043128">
    <property type="entry name" value="Rev_trsase/Diguanyl_cyclase"/>
</dbReference>
<dbReference type="GO" id="GO:0071111">
    <property type="term" value="F:cyclic-guanylate-specific phosphodiesterase activity"/>
    <property type="evidence" value="ECO:0007669"/>
    <property type="project" value="InterPro"/>
</dbReference>
<dbReference type="Gene3D" id="3.20.20.450">
    <property type="entry name" value="EAL domain"/>
    <property type="match status" value="1"/>
</dbReference>
<dbReference type="PROSITE" id="PS50883">
    <property type="entry name" value="EAL"/>
    <property type="match status" value="1"/>
</dbReference>
<dbReference type="SMART" id="SM00267">
    <property type="entry name" value="GGDEF"/>
    <property type="match status" value="1"/>
</dbReference>
<keyword evidence="1" id="KW-1133">Transmembrane helix</keyword>
<dbReference type="InterPro" id="IPR000160">
    <property type="entry name" value="GGDEF_dom"/>
</dbReference>
<dbReference type="InterPro" id="IPR001633">
    <property type="entry name" value="EAL_dom"/>
</dbReference>
<dbReference type="SMART" id="SM00052">
    <property type="entry name" value="EAL"/>
    <property type="match status" value="1"/>
</dbReference>
<gene>
    <name evidence="4" type="ORF">GO594_25235</name>
</gene>
<dbReference type="PANTHER" id="PTHR33121">
    <property type="entry name" value="CYCLIC DI-GMP PHOSPHODIESTERASE PDEF"/>
    <property type="match status" value="1"/>
</dbReference>